<dbReference type="PROSITE" id="PS51404">
    <property type="entry name" value="DYP_PEROXIDASE"/>
    <property type="match status" value="1"/>
</dbReference>
<keyword evidence="3" id="KW-0479">Metal-binding</keyword>
<dbReference type="InterPro" id="IPR006314">
    <property type="entry name" value="Dyp_peroxidase"/>
</dbReference>
<feature type="domain" description="Dyp-type peroxidase C-terminal" evidence="9">
    <location>
        <begin position="138"/>
        <end position="300"/>
    </location>
</feature>
<keyword evidence="2 10" id="KW-0575">Peroxidase</keyword>
<keyword evidence="5" id="KW-0408">Iron</keyword>
<dbReference type="OrthoDB" id="3251355at2"/>
<accession>A0A516X7Q9</accession>
<dbReference type="GO" id="GO:0020037">
    <property type="term" value="F:heme binding"/>
    <property type="evidence" value="ECO:0007669"/>
    <property type="project" value="InterPro"/>
</dbReference>
<dbReference type="GO" id="GO:0005829">
    <property type="term" value="C:cytosol"/>
    <property type="evidence" value="ECO:0007669"/>
    <property type="project" value="TreeGrafter"/>
</dbReference>
<dbReference type="RefSeq" id="WP_143910457.1">
    <property type="nucleotide sequence ID" value="NZ_CP041765.1"/>
</dbReference>
<evidence type="ECO:0000256" key="1">
    <source>
        <dbReference type="ARBA" id="ARBA00001970"/>
    </source>
</evidence>
<dbReference type="NCBIfam" id="TIGR01413">
    <property type="entry name" value="Dyp_perox_fam"/>
    <property type="match status" value="1"/>
</dbReference>
<evidence type="ECO:0000256" key="3">
    <source>
        <dbReference type="ARBA" id="ARBA00022723"/>
    </source>
</evidence>
<dbReference type="Proteomes" id="UP000317344">
    <property type="component" value="Chromosome"/>
</dbReference>
<comment type="similarity">
    <text evidence="6">Belongs to the DyP-type peroxidase family.</text>
</comment>
<dbReference type="InterPro" id="IPR048328">
    <property type="entry name" value="Dyp_perox_C"/>
</dbReference>
<dbReference type="Pfam" id="PF20628">
    <property type="entry name" value="Dyp_perox_C"/>
    <property type="match status" value="1"/>
</dbReference>
<dbReference type="PANTHER" id="PTHR30521">
    <property type="entry name" value="DEFERROCHELATASE/PEROXIDASE"/>
    <property type="match status" value="1"/>
</dbReference>
<name>A0A516X7Q9_9ACTN</name>
<proteinExistence type="inferred from homology"/>
<gene>
    <name evidence="10" type="ORF">FO059_05225</name>
</gene>
<dbReference type="PANTHER" id="PTHR30521:SF0">
    <property type="entry name" value="DYP-TYPE PEROXIDASE FAMILY PROTEIN"/>
    <property type="match status" value="1"/>
</dbReference>
<evidence type="ECO:0000313" key="10">
    <source>
        <dbReference type="EMBL" id="QDQ99053.1"/>
    </source>
</evidence>
<feature type="domain" description="Dyp-type peroxidase N-terminal" evidence="8">
    <location>
        <begin position="7"/>
        <end position="135"/>
    </location>
</feature>
<evidence type="ECO:0000256" key="4">
    <source>
        <dbReference type="ARBA" id="ARBA00023002"/>
    </source>
</evidence>
<evidence type="ECO:0000256" key="5">
    <source>
        <dbReference type="ARBA" id="ARBA00023004"/>
    </source>
</evidence>
<dbReference type="InterPro" id="IPR048327">
    <property type="entry name" value="Dyp_perox_N"/>
</dbReference>
<keyword evidence="11" id="KW-1185">Reference proteome</keyword>
<dbReference type="KEGG" id="toy:FO059_05225"/>
<feature type="region of interest" description="Disordered" evidence="7">
    <location>
        <begin position="307"/>
        <end position="337"/>
    </location>
</feature>
<reference evidence="10 11" key="2">
    <citation type="submission" date="2019-07" db="EMBL/GenBank/DDBJ databases">
        <authorList>
            <person name="Huang Y."/>
        </authorList>
    </citation>
    <scope>NUCLEOTIDE SEQUENCE [LARGE SCALE GENOMIC DNA]</scope>
    <source>
        <strain evidence="10 11">HY188</strain>
    </source>
</reference>
<dbReference type="GO" id="GO:0004601">
    <property type="term" value="F:peroxidase activity"/>
    <property type="evidence" value="ECO:0007669"/>
    <property type="project" value="UniProtKB-KW"/>
</dbReference>
<dbReference type="SUPFAM" id="SSF54909">
    <property type="entry name" value="Dimeric alpha+beta barrel"/>
    <property type="match status" value="1"/>
</dbReference>
<keyword evidence="4" id="KW-0560">Oxidoreductase</keyword>
<reference evidence="10 11" key="1">
    <citation type="submission" date="2019-07" db="EMBL/GenBank/DDBJ databases">
        <title>Tomitella cavernea sp. nov., an actinomycete isolated from soil.</title>
        <authorList>
            <person name="Cheng J."/>
        </authorList>
    </citation>
    <scope>NUCLEOTIDE SEQUENCE [LARGE SCALE GENOMIC DNA]</scope>
    <source>
        <strain evidence="10 11">HY188</strain>
    </source>
</reference>
<dbReference type="EMBL" id="CP041765">
    <property type="protein sequence ID" value="QDQ99053.1"/>
    <property type="molecule type" value="Genomic_DNA"/>
</dbReference>
<dbReference type="GO" id="GO:0046872">
    <property type="term" value="F:metal ion binding"/>
    <property type="evidence" value="ECO:0007669"/>
    <property type="project" value="UniProtKB-KW"/>
</dbReference>
<dbReference type="AlphaFoldDB" id="A0A516X7Q9"/>
<evidence type="ECO:0000259" key="8">
    <source>
        <dbReference type="Pfam" id="PF04261"/>
    </source>
</evidence>
<evidence type="ECO:0000256" key="7">
    <source>
        <dbReference type="SAM" id="MobiDB-lite"/>
    </source>
</evidence>
<comment type="cofactor">
    <cofactor evidence="1">
        <name>heme b</name>
        <dbReference type="ChEBI" id="CHEBI:60344"/>
    </cofactor>
</comment>
<evidence type="ECO:0000259" key="9">
    <source>
        <dbReference type="Pfam" id="PF20628"/>
    </source>
</evidence>
<evidence type="ECO:0000313" key="11">
    <source>
        <dbReference type="Proteomes" id="UP000317344"/>
    </source>
</evidence>
<protein>
    <submittedName>
        <fullName evidence="10">Dyp-type peroxidase</fullName>
    </submittedName>
</protein>
<organism evidence="10 11">
    <name type="scientific">Tomitella fengzijianii</name>
    <dbReference type="NCBI Taxonomy" id="2597660"/>
    <lineage>
        <taxon>Bacteria</taxon>
        <taxon>Bacillati</taxon>
        <taxon>Actinomycetota</taxon>
        <taxon>Actinomycetes</taxon>
        <taxon>Mycobacteriales</taxon>
        <taxon>Tomitella</taxon>
    </lineage>
</organism>
<evidence type="ECO:0000256" key="2">
    <source>
        <dbReference type="ARBA" id="ARBA00022559"/>
    </source>
</evidence>
<dbReference type="InterPro" id="IPR011008">
    <property type="entry name" value="Dimeric_a/b-barrel"/>
</dbReference>
<sequence>MPPAKPQSVATPLTSAAIFLTLTIDTGGEEAVRVLLPDVAGLRRAIAFRKPDSAPEVVIGIGADAWPRLFAAEPPPELHPFVELDGGRHSAPSTPGDLLFHIQAGSPGACFALADQIMSALRGAVSPVDEVHGFQYFDRRNLLGFVDGTENPEGAEAAGAAYIDAGDPFAAGSYVIVQKYLHDMDSWNAVSVEEQQRVVGRTKLDDIELGDDRPTNSHVALTDIADDDGNDLAIYRANMPFGAPTEDLHGTYFIGYAKRADTLERMLRNMFLGDPPGNYDRLLDFSTPQTGNLYFVPSQSFLGDLPPAPVAGRAAADEAGDAPAPDTHGSLGIGSLK</sequence>
<evidence type="ECO:0000256" key="6">
    <source>
        <dbReference type="ARBA" id="ARBA00025737"/>
    </source>
</evidence>
<dbReference type="Pfam" id="PF04261">
    <property type="entry name" value="Dyp_perox_N"/>
    <property type="match status" value="1"/>
</dbReference>